<evidence type="ECO:0008006" key="3">
    <source>
        <dbReference type="Google" id="ProtNLM"/>
    </source>
</evidence>
<protein>
    <recommendedName>
        <fullName evidence="3">Serine-threonine/tyrosine-protein kinase catalytic domain-containing protein</fullName>
    </recommendedName>
</protein>
<proteinExistence type="predicted"/>
<comment type="caution">
    <text evidence="1">The sequence shown here is derived from an EMBL/GenBank/DDBJ whole genome shotgun (WGS) entry which is preliminary data.</text>
</comment>
<sequence length="71" mass="8166">METTEAMQGAVENGVLPKRLPQVNDACWNLMMMCWKNRESIEMENVIYELNLIKCSCPDTLMPSDRLKPFG</sequence>
<dbReference type="AlphaFoldDB" id="A0A3M6TL26"/>
<name>A0A3M6TL26_POCDA</name>
<keyword evidence="2" id="KW-1185">Reference proteome</keyword>
<evidence type="ECO:0000313" key="2">
    <source>
        <dbReference type="Proteomes" id="UP000275408"/>
    </source>
</evidence>
<accession>A0A3M6TL26</accession>
<dbReference type="EMBL" id="RCHS01003423">
    <property type="protein sequence ID" value="RMX42080.1"/>
    <property type="molecule type" value="Genomic_DNA"/>
</dbReference>
<gene>
    <name evidence="1" type="ORF">pdam_00001193</name>
</gene>
<organism evidence="1 2">
    <name type="scientific">Pocillopora damicornis</name>
    <name type="common">Cauliflower coral</name>
    <name type="synonym">Millepora damicornis</name>
    <dbReference type="NCBI Taxonomy" id="46731"/>
    <lineage>
        <taxon>Eukaryota</taxon>
        <taxon>Metazoa</taxon>
        <taxon>Cnidaria</taxon>
        <taxon>Anthozoa</taxon>
        <taxon>Hexacorallia</taxon>
        <taxon>Scleractinia</taxon>
        <taxon>Astrocoeniina</taxon>
        <taxon>Pocilloporidae</taxon>
        <taxon>Pocillopora</taxon>
    </lineage>
</organism>
<reference evidence="1 2" key="1">
    <citation type="journal article" date="2018" name="Sci. Rep.">
        <title>Comparative analysis of the Pocillopora damicornis genome highlights role of immune system in coral evolution.</title>
        <authorList>
            <person name="Cunning R."/>
            <person name="Bay R.A."/>
            <person name="Gillette P."/>
            <person name="Baker A.C."/>
            <person name="Traylor-Knowles N."/>
        </authorList>
    </citation>
    <scope>NUCLEOTIDE SEQUENCE [LARGE SCALE GENOMIC DNA]</scope>
    <source>
        <strain evidence="1">RSMAS</strain>
        <tissue evidence="1">Whole animal</tissue>
    </source>
</reference>
<evidence type="ECO:0000313" key="1">
    <source>
        <dbReference type="EMBL" id="RMX42080.1"/>
    </source>
</evidence>
<dbReference type="STRING" id="46731.A0A3M6TL26"/>
<dbReference type="Proteomes" id="UP000275408">
    <property type="component" value="Unassembled WGS sequence"/>
</dbReference>